<sequence length="97" mass="10988">MSHYKQYHIYVGLDLHKAHHTAVIINCWNERLGEIQIENKPSAFDDLMKFVKKHTAKGLNPVYGLEDTGGNGRALAVHLVEKKQIVKEVNSALSYSE</sequence>
<evidence type="ECO:0000313" key="2">
    <source>
        <dbReference type="EMBL" id="UZP76272.1"/>
    </source>
</evidence>
<dbReference type="Pfam" id="PF01548">
    <property type="entry name" value="DEDD_Tnp_IS110"/>
    <property type="match status" value="1"/>
</dbReference>
<dbReference type="EMBL" id="CP097770">
    <property type="protein sequence ID" value="UZP76272.1"/>
    <property type="molecule type" value="Genomic_DNA"/>
</dbReference>
<dbReference type="AlphaFoldDB" id="A0A1D7MF47"/>
<gene>
    <name evidence="2" type="ORF">MF626_07095</name>
</gene>
<evidence type="ECO:0000259" key="1">
    <source>
        <dbReference type="Pfam" id="PF01548"/>
    </source>
</evidence>
<proteinExistence type="predicted"/>
<accession>A0A1D7MF47</accession>
<dbReference type="InterPro" id="IPR002525">
    <property type="entry name" value="Transp_IS110-like_N"/>
</dbReference>
<name>A0A1D7MF47_PAEPO</name>
<organism evidence="2">
    <name type="scientific">Paenibacillus polymyxa</name>
    <name type="common">Bacillus polymyxa</name>
    <dbReference type="NCBI Taxonomy" id="1406"/>
    <lineage>
        <taxon>Bacteria</taxon>
        <taxon>Bacillati</taxon>
        <taxon>Bacillota</taxon>
        <taxon>Bacilli</taxon>
        <taxon>Bacillales</taxon>
        <taxon>Paenibacillaceae</taxon>
        <taxon>Paenibacillus</taxon>
    </lineage>
</organism>
<feature type="domain" description="Transposase IS110-like N-terminal" evidence="1">
    <location>
        <begin position="11"/>
        <end position="90"/>
    </location>
</feature>
<reference evidence="2" key="1">
    <citation type="submission" date="2022-11" db="EMBL/GenBank/DDBJ databases">
        <authorList>
            <person name="Vasilchenko N.G."/>
            <person name="Prazdnova E.V."/>
            <person name="Gorovtsov A.V."/>
            <person name="Chistyakov V.A."/>
            <person name="Pak M.L."/>
        </authorList>
    </citation>
    <scope>NUCLEOTIDE SEQUENCE</scope>
    <source>
        <strain evidence="2">R 4.5</strain>
    </source>
</reference>
<dbReference type="GO" id="GO:0006313">
    <property type="term" value="P:DNA transposition"/>
    <property type="evidence" value="ECO:0007669"/>
    <property type="project" value="InterPro"/>
</dbReference>
<dbReference type="GO" id="GO:0004803">
    <property type="term" value="F:transposase activity"/>
    <property type="evidence" value="ECO:0007669"/>
    <property type="project" value="InterPro"/>
</dbReference>
<dbReference type="GO" id="GO:0003677">
    <property type="term" value="F:DNA binding"/>
    <property type="evidence" value="ECO:0007669"/>
    <property type="project" value="InterPro"/>
</dbReference>
<protein>
    <submittedName>
        <fullName evidence="2">IS110 family transposase</fullName>
    </submittedName>
</protein>